<dbReference type="Gene3D" id="3.30.70.330">
    <property type="match status" value="1"/>
</dbReference>
<dbReference type="InterPro" id="IPR000504">
    <property type="entry name" value="RRM_dom"/>
</dbReference>
<proteinExistence type="predicted"/>
<dbReference type="AlphaFoldDB" id="A0A812UL63"/>
<dbReference type="PROSITE" id="PS50102">
    <property type="entry name" value="RRM"/>
    <property type="match status" value="1"/>
</dbReference>
<dbReference type="PANTHER" id="PTHR48033:SF10">
    <property type="entry name" value="RNA-BINDING PROTEIN SQUID"/>
    <property type="match status" value="1"/>
</dbReference>
<keyword evidence="7" id="KW-1185">Reference proteome</keyword>
<accession>A0A812UL63</accession>
<comment type="subcellular location">
    <subcellularLocation>
        <location evidence="1">Nucleus</location>
    </subcellularLocation>
</comment>
<keyword evidence="3" id="KW-0694">RNA-binding</keyword>
<dbReference type="PANTHER" id="PTHR48033">
    <property type="entry name" value="RNA-BINDING (RRM/RBD/RNP MOTIFS) FAMILY PROTEIN"/>
    <property type="match status" value="1"/>
</dbReference>
<evidence type="ECO:0000256" key="3">
    <source>
        <dbReference type="PROSITE-ProRule" id="PRU00176"/>
    </source>
</evidence>
<gene>
    <name evidence="6" type="primary">sqd</name>
    <name evidence="6" type="ORF">SPIL2461_LOCUS15583</name>
</gene>
<evidence type="ECO:0000259" key="5">
    <source>
        <dbReference type="PROSITE" id="PS50102"/>
    </source>
</evidence>
<dbReference type="OrthoDB" id="1875751at2759"/>
<reference evidence="6" key="1">
    <citation type="submission" date="2021-02" db="EMBL/GenBank/DDBJ databases">
        <authorList>
            <person name="Dougan E. K."/>
            <person name="Rhodes N."/>
            <person name="Thang M."/>
            <person name="Chan C."/>
        </authorList>
    </citation>
    <scope>NUCLEOTIDE SEQUENCE</scope>
</reference>
<dbReference type="InterPro" id="IPR035979">
    <property type="entry name" value="RBD_domain_sf"/>
</dbReference>
<feature type="region of interest" description="Disordered" evidence="4">
    <location>
        <begin position="71"/>
        <end position="92"/>
    </location>
</feature>
<dbReference type="InterPro" id="IPR012677">
    <property type="entry name" value="Nucleotide-bd_a/b_plait_sf"/>
</dbReference>
<name>A0A812UL63_SYMPI</name>
<evidence type="ECO:0000256" key="4">
    <source>
        <dbReference type="SAM" id="MobiDB-lite"/>
    </source>
</evidence>
<organism evidence="6 7">
    <name type="scientific">Symbiodinium pilosum</name>
    <name type="common">Dinoflagellate</name>
    <dbReference type="NCBI Taxonomy" id="2952"/>
    <lineage>
        <taxon>Eukaryota</taxon>
        <taxon>Sar</taxon>
        <taxon>Alveolata</taxon>
        <taxon>Dinophyceae</taxon>
        <taxon>Suessiales</taxon>
        <taxon>Symbiodiniaceae</taxon>
        <taxon>Symbiodinium</taxon>
    </lineage>
</organism>
<dbReference type="EMBL" id="CAJNIZ010038691">
    <property type="protein sequence ID" value="CAE7581296.1"/>
    <property type="molecule type" value="Genomic_DNA"/>
</dbReference>
<dbReference type="GO" id="GO:0003723">
    <property type="term" value="F:RNA binding"/>
    <property type="evidence" value="ECO:0007669"/>
    <property type="project" value="UniProtKB-UniRule"/>
</dbReference>
<evidence type="ECO:0000313" key="6">
    <source>
        <dbReference type="EMBL" id="CAE7581296.1"/>
    </source>
</evidence>
<dbReference type="SMART" id="SM00360">
    <property type="entry name" value="RRM"/>
    <property type="match status" value="1"/>
</dbReference>
<keyword evidence="2" id="KW-0539">Nucleus</keyword>
<comment type="caution">
    <text evidence="6">The sequence shown here is derived from an EMBL/GenBank/DDBJ whole genome shotgun (WGS) entry which is preliminary data.</text>
</comment>
<dbReference type="Pfam" id="PF00076">
    <property type="entry name" value="RRM_1"/>
    <property type="match status" value="1"/>
</dbReference>
<evidence type="ECO:0000313" key="7">
    <source>
        <dbReference type="Proteomes" id="UP000649617"/>
    </source>
</evidence>
<dbReference type="GO" id="GO:0010468">
    <property type="term" value="P:regulation of gene expression"/>
    <property type="evidence" value="ECO:0007669"/>
    <property type="project" value="TreeGrafter"/>
</dbReference>
<protein>
    <submittedName>
        <fullName evidence="6">Sqd protein</fullName>
    </submittedName>
</protein>
<dbReference type="CDD" id="cd00590">
    <property type="entry name" value="RRM_SF"/>
    <property type="match status" value="1"/>
</dbReference>
<dbReference type="Proteomes" id="UP000649617">
    <property type="component" value="Unassembled WGS sequence"/>
</dbReference>
<dbReference type="GO" id="GO:0005654">
    <property type="term" value="C:nucleoplasm"/>
    <property type="evidence" value="ECO:0007669"/>
    <property type="project" value="TreeGrafter"/>
</dbReference>
<dbReference type="SUPFAM" id="SSF54928">
    <property type="entry name" value="RNA-binding domain, RBD"/>
    <property type="match status" value="1"/>
</dbReference>
<feature type="domain" description="RRM" evidence="5">
    <location>
        <begin position="94"/>
        <end position="171"/>
    </location>
</feature>
<dbReference type="GO" id="GO:0000785">
    <property type="term" value="C:chromatin"/>
    <property type="evidence" value="ECO:0007669"/>
    <property type="project" value="TreeGrafter"/>
</dbReference>
<sequence length="193" mass="21472">MAMNPMMQGCGMGMPRPAMGGGCNPMAQQQMMMQQQQQMMMQQQQMMNSMMMGGGGCDMKKMQDMMNQMMGLSGSSKKSKGEKSSKKKPKSNDMVIFVGGLRKTTEEDRVTAHFAKFGQVEQVDIKRLPDGTSRGFAFVKFSDHDAVEKVIDAHAKHMIDNKWVEVKRHDGIAASAGLTTSMQKADHHPCRTR</sequence>
<evidence type="ECO:0000256" key="2">
    <source>
        <dbReference type="ARBA" id="ARBA00023242"/>
    </source>
</evidence>
<evidence type="ECO:0000256" key="1">
    <source>
        <dbReference type="ARBA" id="ARBA00004123"/>
    </source>
</evidence>